<feature type="transmembrane region" description="Helical" evidence="1">
    <location>
        <begin position="46"/>
        <end position="65"/>
    </location>
</feature>
<dbReference type="Gene3D" id="1.20.120.1630">
    <property type="match status" value="1"/>
</dbReference>
<keyword evidence="1" id="KW-0812">Transmembrane</keyword>
<feature type="transmembrane region" description="Helical" evidence="1">
    <location>
        <begin position="71"/>
        <end position="89"/>
    </location>
</feature>
<dbReference type="PANTHER" id="PTHR32251:SF17">
    <property type="entry name" value="STEROID 5-ALPHA REDUCTASE C-TERMINAL DOMAIN-CONTAINING PROTEIN"/>
    <property type="match status" value="1"/>
</dbReference>
<keyword evidence="1" id="KW-0472">Membrane</keyword>
<evidence type="ECO:0000313" key="3">
    <source>
        <dbReference type="Proteomes" id="UP001237448"/>
    </source>
</evidence>
<accession>A0ABU0FP07</accession>
<feature type="transmembrane region" description="Helical" evidence="1">
    <location>
        <begin position="119"/>
        <end position="141"/>
    </location>
</feature>
<dbReference type="InterPro" id="IPR010721">
    <property type="entry name" value="UstE-like"/>
</dbReference>
<comment type="caution">
    <text evidence="2">The sequence shown here is derived from an EMBL/GenBank/DDBJ whole genome shotgun (WGS) entry which is preliminary data.</text>
</comment>
<dbReference type="EMBL" id="JAUSVK010000001">
    <property type="protein sequence ID" value="MDQ0395808.1"/>
    <property type="molecule type" value="Genomic_DNA"/>
</dbReference>
<proteinExistence type="predicted"/>
<evidence type="ECO:0000256" key="1">
    <source>
        <dbReference type="SAM" id="Phobius"/>
    </source>
</evidence>
<dbReference type="Pfam" id="PF06966">
    <property type="entry name" value="DUF1295"/>
    <property type="match status" value="1"/>
</dbReference>
<dbReference type="Proteomes" id="UP001237448">
    <property type="component" value="Unassembled WGS sequence"/>
</dbReference>
<dbReference type="PANTHER" id="PTHR32251">
    <property type="entry name" value="3-OXO-5-ALPHA-STEROID 4-DEHYDROGENASE"/>
    <property type="match status" value="1"/>
</dbReference>
<sequence length="280" mass="30285">MPIAAATIEAGPLLLSVAAMAVFFCVAMAAAWLAQRRTGKSGWADVAWTFGLGAAGAFLALAPLGDAPHPFRQGLVAALAVAWALRLGVHILKRTLSGGEDPRYRQFALEWGDAFARRLFWFLQLQAVCGLFLALTVLAAAHDPVPHLRWSDALGLAVLVIAIVGEGVADAQLVRFRADPGGEGRVCDTGLWGLSRHPNYFFQWLGWIAYPVIALDLSGAYPWGWLALTGPVFMYWLLVHVSGIPPLEAHMLRSRGDAYRAYQARVNAFFPGPPSKETAP</sequence>
<feature type="transmembrane region" description="Helical" evidence="1">
    <location>
        <begin position="200"/>
        <end position="217"/>
    </location>
</feature>
<feature type="transmembrane region" description="Helical" evidence="1">
    <location>
        <begin position="12"/>
        <end position="34"/>
    </location>
</feature>
<dbReference type="RefSeq" id="WP_370880027.1">
    <property type="nucleotide sequence ID" value="NZ_JAUSVK010000001.1"/>
</dbReference>
<keyword evidence="1" id="KW-1133">Transmembrane helix</keyword>
<protein>
    <submittedName>
        <fullName evidence="2">Steroid 5-alpha reductase family enzyme</fullName>
    </submittedName>
</protein>
<dbReference type="PROSITE" id="PS50244">
    <property type="entry name" value="S5A_REDUCTASE"/>
    <property type="match status" value="1"/>
</dbReference>
<feature type="transmembrane region" description="Helical" evidence="1">
    <location>
        <begin position="153"/>
        <end position="169"/>
    </location>
</feature>
<gene>
    <name evidence="2" type="ORF">J3R73_005600</name>
</gene>
<reference evidence="2 3" key="1">
    <citation type="submission" date="2023-07" db="EMBL/GenBank/DDBJ databases">
        <title>Genomic Encyclopedia of Type Strains, Phase IV (KMG-IV): sequencing the most valuable type-strain genomes for metagenomic binning, comparative biology and taxonomic classification.</title>
        <authorList>
            <person name="Goeker M."/>
        </authorList>
    </citation>
    <scope>NUCLEOTIDE SEQUENCE [LARGE SCALE GENOMIC DNA]</scope>
    <source>
        <strain evidence="2 3">DSM 5896</strain>
    </source>
</reference>
<name>A0ABU0FP07_9HYPH</name>
<evidence type="ECO:0000313" key="2">
    <source>
        <dbReference type="EMBL" id="MDQ0395808.1"/>
    </source>
</evidence>
<keyword evidence="3" id="KW-1185">Reference proteome</keyword>
<organism evidence="2 3">
    <name type="scientific">Labrys monachus</name>
    <dbReference type="NCBI Taxonomy" id="217067"/>
    <lineage>
        <taxon>Bacteria</taxon>
        <taxon>Pseudomonadati</taxon>
        <taxon>Pseudomonadota</taxon>
        <taxon>Alphaproteobacteria</taxon>
        <taxon>Hyphomicrobiales</taxon>
        <taxon>Xanthobacteraceae</taxon>
        <taxon>Labrys</taxon>
    </lineage>
</organism>